<gene>
    <name evidence="2" type="ORF">B0J12DRAFT_705585</name>
</gene>
<protein>
    <submittedName>
        <fullName evidence="2">Uncharacterized protein</fullName>
    </submittedName>
</protein>
<dbReference type="Proteomes" id="UP000774617">
    <property type="component" value="Unassembled WGS sequence"/>
</dbReference>
<evidence type="ECO:0000256" key="1">
    <source>
        <dbReference type="SAM" id="SignalP"/>
    </source>
</evidence>
<name>A0ABQ8FRP2_9PEZI</name>
<keyword evidence="3" id="KW-1185">Reference proteome</keyword>
<comment type="caution">
    <text evidence="2">The sequence shown here is derived from an EMBL/GenBank/DDBJ whole genome shotgun (WGS) entry which is preliminary data.</text>
</comment>
<accession>A0ABQ8FRP2</accession>
<evidence type="ECO:0000313" key="2">
    <source>
        <dbReference type="EMBL" id="KAH7018641.1"/>
    </source>
</evidence>
<dbReference type="EMBL" id="JAGTJR010000071">
    <property type="protein sequence ID" value="KAH7018641.1"/>
    <property type="molecule type" value="Genomic_DNA"/>
</dbReference>
<organism evidence="2 3">
    <name type="scientific">Macrophomina phaseolina</name>
    <dbReference type="NCBI Taxonomy" id="35725"/>
    <lineage>
        <taxon>Eukaryota</taxon>
        <taxon>Fungi</taxon>
        <taxon>Dikarya</taxon>
        <taxon>Ascomycota</taxon>
        <taxon>Pezizomycotina</taxon>
        <taxon>Dothideomycetes</taxon>
        <taxon>Dothideomycetes incertae sedis</taxon>
        <taxon>Botryosphaeriales</taxon>
        <taxon>Botryosphaeriaceae</taxon>
        <taxon>Macrophomina</taxon>
    </lineage>
</organism>
<sequence length="188" mass="20101">MLAPKLATMLLSLGTAAAAAAVETSQLPKLPEYNLSILDTASKEIIFNTILEELDAAFPGLPLACSLAAEDVEKRQVHGETEHRRVLAEAEAKHQAQLGDCSTSSNPTTCRICVGTVGLAYTSAIGACSAAAMGAEVETAGVWSNSCLDGIYFLLWRRSVYRYCWLVEMLLTVTLRRASQSIEAEGSC</sequence>
<feature type="signal peptide" evidence="1">
    <location>
        <begin position="1"/>
        <end position="21"/>
    </location>
</feature>
<reference evidence="2 3" key="1">
    <citation type="journal article" date="2021" name="Nat. Commun.">
        <title>Genetic determinants of endophytism in the Arabidopsis root mycobiome.</title>
        <authorList>
            <person name="Mesny F."/>
            <person name="Miyauchi S."/>
            <person name="Thiergart T."/>
            <person name="Pickel B."/>
            <person name="Atanasova L."/>
            <person name="Karlsson M."/>
            <person name="Huettel B."/>
            <person name="Barry K.W."/>
            <person name="Haridas S."/>
            <person name="Chen C."/>
            <person name="Bauer D."/>
            <person name="Andreopoulos W."/>
            <person name="Pangilinan J."/>
            <person name="LaButti K."/>
            <person name="Riley R."/>
            <person name="Lipzen A."/>
            <person name="Clum A."/>
            <person name="Drula E."/>
            <person name="Henrissat B."/>
            <person name="Kohler A."/>
            <person name="Grigoriev I.V."/>
            <person name="Martin F.M."/>
            <person name="Hacquard S."/>
        </authorList>
    </citation>
    <scope>NUCLEOTIDE SEQUENCE [LARGE SCALE GENOMIC DNA]</scope>
    <source>
        <strain evidence="2 3">MPI-SDFR-AT-0080</strain>
    </source>
</reference>
<evidence type="ECO:0000313" key="3">
    <source>
        <dbReference type="Proteomes" id="UP000774617"/>
    </source>
</evidence>
<feature type="chain" id="PRO_5045828618" evidence="1">
    <location>
        <begin position="22"/>
        <end position="188"/>
    </location>
</feature>
<keyword evidence="1" id="KW-0732">Signal</keyword>
<proteinExistence type="predicted"/>